<proteinExistence type="predicted"/>
<protein>
    <submittedName>
        <fullName evidence="2">: DUF1580</fullName>
    </submittedName>
</protein>
<organism evidence="2 3">
    <name type="scientific">Gemmata massiliana</name>
    <dbReference type="NCBI Taxonomy" id="1210884"/>
    <lineage>
        <taxon>Bacteria</taxon>
        <taxon>Pseudomonadati</taxon>
        <taxon>Planctomycetota</taxon>
        <taxon>Planctomycetia</taxon>
        <taxon>Gemmatales</taxon>
        <taxon>Gemmataceae</taxon>
        <taxon>Gemmata</taxon>
    </lineage>
</organism>
<evidence type="ECO:0000256" key="1">
    <source>
        <dbReference type="SAM" id="MobiDB-lite"/>
    </source>
</evidence>
<dbReference type="InterPro" id="IPR011474">
    <property type="entry name" value="DUF1580"/>
</dbReference>
<accession>A0A6P2DBT1</accession>
<dbReference type="AlphaFoldDB" id="A0A6P2DBT1"/>
<evidence type="ECO:0000313" key="3">
    <source>
        <dbReference type="Proteomes" id="UP000464178"/>
    </source>
</evidence>
<keyword evidence="3" id="KW-1185">Reference proteome</keyword>
<evidence type="ECO:0000313" key="2">
    <source>
        <dbReference type="EMBL" id="VTR97815.1"/>
    </source>
</evidence>
<dbReference type="EMBL" id="LR593886">
    <property type="protein sequence ID" value="VTR97815.1"/>
    <property type="molecule type" value="Genomic_DNA"/>
</dbReference>
<feature type="region of interest" description="Disordered" evidence="1">
    <location>
        <begin position="91"/>
        <end position="125"/>
    </location>
</feature>
<reference evidence="2 3" key="1">
    <citation type="submission" date="2019-05" db="EMBL/GenBank/DDBJ databases">
        <authorList>
            <consortium name="Science for Life Laboratories"/>
        </authorList>
    </citation>
    <scope>NUCLEOTIDE SEQUENCE [LARGE SCALE GENOMIC DNA]</scope>
    <source>
        <strain evidence="2">Soil9</strain>
    </source>
</reference>
<dbReference type="Proteomes" id="UP000464178">
    <property type="component" value="Chromosome"/>
</dbReference>
<sequence length="125" mass="13338">MSDTVLQDAPAPLMNGERLFSFTTIAAQIPGYRANSHVNSSTVFRWVTKGVKTPDGGLVRLEAVRLGTAWKTSLEAVARFSAKLTEAVLPLEAPQPVAPTPTPNQRNRAAAAAHEELSSVLGTRS</sequence>
<name>A0A6P2DBT1_9BACT</name>
<gene>
    <name evidence="2" type="ORF">SOIL9_05280</name>
</gene>
<dbReference type="RefSeq" id="WP_162671373.1">
    <property type="nucleotide sequence ID" value="NZ_LR593886.1"/>
</dbReference>
<dbReference type="Pfam" id="PF07618">
    <property type="entry name" value="DUF1580"/>
    <property type="match status" value="1"/>
</dbReference>
<dbReference type="KEGG" id="gms:SOIL9_05280"/>